<dbReference type="InterPro" id="IPR051158">
    <property type="entry name" value="Metallophosphoesterase_sf"/>
</dbReference>
<dbReference type="EMBL" id="QQXK01000001">
    <property type="protein sequence ID" value="RII43796.1"/>
    <property type="molecule type" value="Genomic_DNA"/>
</dbReference>
<evidence type="ECO:0000259" key="2">
    <source>
        <dbReference type="Pfam" id="PF00149"/>
    </source>
</evidence>
<evidence type="ECO:0000313" key="3">
    <source>
        <dbReference type="EMBL" id="RII43796.1"/>
    </source>
</evidence>
<comment type="caution">
    <text evidence="3">The sequence shown here is derived from an EMBL/GenBank/DDBJ whole genome shotgun (WGS) entry which is preliminary data.</text>
</comment>
<feature type="domain" description="Calcineurin-like phosphoesterase" evidence="2">
    <location>
        <begin position="53"/>
        <end position="245"/>
    </location>
</feature>
<organism evidence="3 4">
    <name type="scientific">Galactobacter valiniphilus</name>
    <dbReference type="NCBI Taxonomy" id="2676122"/>
    <lineage>
        <taxon>Bacteria</taxon>
        <taxon>Bacillati</taxon>
        <taxon>Actinomycetota</taxon>
        <taxon>Actinomycetes</taxon>
        <taxon>Micrococcales</taxon>
        <taxon>Micrococcaceae</taxon>
        <taxon>Galactobacter</taxon>
    </lineage>
</organism>
<keyword evidence="4" id="KW-1185">Reference proteome</keyword>
<proteinExistence type="predicted"/>
<dbReference type="GO" id="GO:0016020">
    <property type="term" value="C:membrane"/>
    <property type="evidence" value="ECO:0007669"/>
    <property type="project" value="GOC"/>
</dbReference>
<feature type="signal peptide" evidence="1">
    <location>
        <begin position="1"/>
        <end position="28"/>
    </location>
</feature>
<feature type="chain" id="PRO_5038575441" evidence="1">
    <location>
        <begin position="29"/>
        <end position="315"/>
    </location>
</feature>
<accession>A0A399JMF4</accession>
<dbReference type="PANTHER" id="PTHR31302">
    <property type="entry name" value="TRANSMEMBRANE PROTEIN WITH METALLOPHOSPHOESTERASE DOMAIN-RELATED"/>
    <property type="match status" value="1"/>
</dbReference>
<dbReference type="SUPFAM" id="SSF56300">
    <property type="entry name" value="Metallo-dependent phosphatases"/>
    <property type="match status" value="1"/>
</dbReference>
<dbReference type="PANTHER" id="PTHR31302:SF20">
    <property type="entry name" value="CONSERVED PROTEIN"/>
    <property type="match status" value="1"/>
</dbReference>
<protein>
    <submittedName>
        <fullName evidence="3">Metallophosphoesterase</fullName>
    </submittedName>
</protein>
<evidence type="ECO:0000313" key="4">
    <source>
        <dbReference type="Proteomes" id="UP000265419"/>
    </source>
</evidence>
<dbReference type="PROSITE" id="PS51318">
    <property type="entry name" value="TAT"/>
    <property type="match status" value="1"/>
</dbReference>
<dbReference type="GO" id="GO:0008758">
    <property type="term" value="F:UDP-2,3-diacylglucosamine hydrolase activity"/>
    <property type="evidence" value="ECO:0007669"/>
    <property type="project" value="TreeGrafter"/>
</dbReference>
<reference evidence="3 4" key="1">
    <citation type="submission" date="2018-07" db="EMBL/GenBank/DDBJ databases">
        <title>Arthrobacter sp. nov., isolated from raw cow's milk with high bacterial count.</title>
        <authorList>
            <person name="Hahne J."/>
            <person name="Isele D."/>
            <person name="Lipski A."/>
        </authorList>
    </citation>
    <scope>NUCLEOTIDE SEQUENCE [LARGE SCALE GENOMIC DNA]</scope>
    <source>
        <strain evidence="3 4">JZ R-35</strain>
    </source>
</reference>
<dbReference type="Gene3D" id="3.60.21.10">
    <property type="match status" value="1"/>
</dbReference>
<gene>
    <name evidence="3" type="ORF">DWB68_00780</name>
</gene>
<dbReference type="InterPro" id="IPR006311">
    <property type="entry name" value="TAT_signal"/>
</dbReference>
<dbReference type="InterPro" id="IPR029052">
    <property type="entry name" value="Metallo-depent_PP-like"/>
</dbReference>
<keyword evidence="1" id="KW-0732">Signal</keyword>
<name>A0A399JMF4_9MICC</name>
<dbReference type="Pfam" id="PF00149">
    <property type="entry name" value="Metallophos"/>
    <property type="match status" value="1"/>
</dbReference>
<dbReference type="RefSeq" id="WP_119423271.1">
    <property type="nucleotide sequence ID" value="NZ_QQXK01000001.1"/>
</dbReference>
<sequence>MNVVRRGLGRVGALAGAGAAVAVGAAAAANVGTRDFTVREETLDILPPGQPELRVLHLSDLHFVPGQSAKTVFVRELAQLRPDLVVNTGDNLSHQNGIDPLLHALEPLMAFPGVFVPGSNCYFAPRPRKPWAYLGRNKDTSATLRHRAQDELDWRRMHREFALAGWQDASNRAFSLPLGGLRLDVSGVDDPHLHRDRFASWPVGSATAAEAPHLRLALTHAPYRDVLDVFTASGAELVLAGHTHGGQLRVPRYGALVSNCDLPTGLAAGLGFWSAKGHRVPVNVSAGLGASRLVPFRVACRPEAILLTLRPRAAA</sequence>
<dbReference type="AlphaFoldDB" id="A0A399JMF4"/>
<dbReference type="Proteomes" id="UP000265419">
    <property type="component" value="Unassembled WGS sequence"/>
</dbReference>
<dbReference type="GO" id="GO:0009245">
    <property type="term" value="P:lipid A biosynthetic process"/>
    <property type="evidence" value="ECO:0007669"/>
    <property type="project" value="TreeGrafter"/>
</dbReference>
<evidence type="ECO:0000256" key="1">
    <source>
        <dbReference type="SAM" id="SignalP"/>
    </source>
</evidence>
<dbReference type="InterPro" id="IPR004843">
    <property type="entry name" value="Calcineurin-like_PHP"/>
</dbReference>